<reference evidence="1 2" key="1">
    <citation type="submission" date="2019-05" db="EMBL/GenBank/DDBJ databases">
        <title>Another draft genome of Portunus trituberculatus and its Hox gene families provides insights of decapod evolution.</title>
        <authorList>
            <person name="Jeong J.-H."/>
            <person name="Song I."/>
            <person name="Kim S."/>
            <person name="Choi T."/>
            <person name="Kim D."/>
            <person name="Ryu S."/>
            <person name="Kim W."/>
        </authorList>
    </citation>
    <scope>NUCLEOTIDE SEQUENCE [LARGE SCALE GENOMIC DNA]</scope>
    <source>
        <tissue evidence="1">Muscle</tissue>
    </source>
</reference>
<comment type="caution">
    <text evidence="1">The sequence shown here is derived from an EMBL/GenBank/DDBJ whole genome shotgun (WGS) entry which is preliminary data.</text>
</comment>
<evidence type="ECO:0000313" key="1">
    <source>
        <dbReference type="EMBL" id="MPC86524.1"/>
    </source>
</evidence>
<gene>
    <name evidence="1" type="ORF">E2C01_081354</name>
</gene>
<organism evidence="1 2">
    <name type="scientific">Portunus trituberculatus</name>
    <name type="common">Swimming crab</name>
    <name type="synonym">Neptunus trituberculatus</name>
    <dbReference type="NCBI Taxonomy" id="210409"/>
    <lineage>
        <taxon>Eukaryota</taxon>
        <taxon>Metazoa</taxon>
        <taxon>Ecdysozoa</taxon>
        <taxon>Arthropoda</taxon>
        <taxon>Crustacea</taxon>
        <taxon>Multicrustacea</taxon>
        <taxon>Malacostraca</taxon>
        <taxon>Eumalacostraca</taxon>
        <taxon>Eucarida</taxon>
        <taxon>Decapoda</taxon>
        <taxon>Pleocyemata</taxon>
        <taxon>Brachyura</taxon>
        <taxon>Eubrachyura</taxon>
        <taxon>Portunoidea</taxon>
        <taxon>Portunidae</taxon>
        <taxon>Portuninae</taxon>
        <taxon>Portunus</taxon>
    </lineage>
</organism>
<dbReference type="Proteomes" id="UP000324222">
    <property type="component" value="Unassembled WGS sequence"/>
</dbReference>
<protein>
    <submittedName>
        <fullName evidence="1">Uncharacterized protein</fullName>
    </submittedName>
</protein>
<evidence type="ECO:0000313" key="2">
    <source>
        <dbReference type="Proteomes" id="UP000324222"/>
    </source>
</evidence>
<name>A0A5B7J234_PORTR</name>
<dbReference type="AlphaFoldDB" id="A0A5B7J234"/>
<sequence length="23" mass="2547">MSTTPPRALIRTCFKAATLLIQN</sequence>
<keyword evidence="2" id="KW-1185">Reference proteome</keyword>
<proteinExistence type="predicted"/>
<dbReference type="EMBL" id="VSRR010071748">
    <property type="protein sequence ID" value="MPC86524.1"/>
    <property type="molecule type" value="Genomic_DNA"/>
</dbReference>
<accession>A0A5B7J234</accession>